<accession>A0ABV5IYH2</accession>
<dbReference type="SUPFAM" id="SSF46689">
    <property type="entry name" value="Homeodomain-like"/>
    <property type="match status" value="1"/>
</dbReference>
<gene>
    <name evidence="2" type="ORF">ACFFV7_51030</name>
</gene>
<reference evidence="2 3" key="1">
    <citation type="submission" date="2024-09" db="EMBL/GenBank/DDBJ databases">
        <authorList>
            <person name="Sun Q."/>
            <person name="Mori K."/>
        </authorList>
    </citation>
    <scope>NUCLEOTIDE SEQUENCE [LARGE SCALE GENOMIC DNA]</scope>
    <source>
        <strain evidence="2 3">CCM 3426</strain>
    </source>
</reference>
<dbReference type="Proteomes" id="UP001589647">
    <property type="component" value="Unassembled WGS sequence"/>
</dbReference>
<dbReference type="RefSeq" id="WP_189648155.1">
    <property type="nucleotide sequence ID" value="NZ_BMRC01000006.1"/>
</dbReference>
<feature type="domain" description="Transposase IS30-like HTH" evidence="1">
    <location>
        <begin position="6"/>
        <end position="40"/>
    </location>
</feature>
<organism evidence="2 3">
    <name type="scientific">Nonomuraea spiralis</name>
    <dbReference type="NCBI Taxonomy" id="46182"/>
    <lineage>
        <taxon>Bacteria</taxon>
        <taxon>Bacillati</taxon>
        <taxon>Actinomycetota</taxon>
        <taxon>Actinomycetes</taxon>
        <taxon>Streptosporangiales</taxon>
        <taxon>Streptosporangiaceae</taxon>
        <taxon>Nonomuraea</taxon>
    </lineage>
</organism>
<dbReference type="Gene3D" id="1.10.10.60">
    <property type="entry name" value="Homeodomain-like"/>
    <property type="match status" value="1"/>
</dbReference>
<evidence type="ECO:0000313" key="3">
    <source>
        <dbReference type="Proteomes" id="UP001589647"/>
    </source>
</evidence>
<name>A0ABV5IYH2_9ACTN</name>
<proteinExistence type="predicted"/>
<sequence>MPSPPLTDDERQQIRDLHAAGHGCNAIARQLGRDRSTISRAAQGMGLDFDRKQTREATQARRDDNAARRTRIITNLYDVIEDDLVQLKTAGHQLAEVSMGKVVRYEVDRLPAQDRKALLTAISSAATTAVRLEQVDASDGADQVASLLGTLFDGLRAKHGTSDDDPAAE</sequence>
<evidence type="ECO:0000259" key="1">
    <source>
        <dbReference type="Pfam" id="PF13936"/>
    </source>
</evidence>
<dbReference type="InterPro" id="IPR009057">
    <property type="entry name" value="Homeodomain-like_sf"/>
</dbReference>
<keyword evidence="3" id="KW-1185">Reference proteome</keyword>
<evidence type="ECO:0000313" key="2">
    <source>
        <dbReference type="EMBL" id="MFB9209596.1"/>
    </source>
</evidence>
<dbReference type="InterPro" id="IPR025246">
    <property type="entry name" value="IS30-like_HTH"/>
</dbReference>
<protein>
    <submittedName>
        <fullName evidence="2">Helix-turn-helix domain-containing protein</fullName>
    </submittedName>
</protein>
<comment type="caution">
    <text evidence="2">The sequence shown here is derived from an EMBL/GenBank/DDBJ whole genome shotgun (WGS) entry which is preliminary data.</text>
</comment>
<dbReference type="Pfam" id="PF13936">
    <property type="entry name" value="HTH_38"/>
    <property type="match status" value="1"/>
</dbReference>
<dbReference type="EMBL" id="JBHMEI010000104">
    <property type="protein sequence ID" value="MFB9209596.1"/>
    <property type="molecule type" value="Genomic_DNA"/>
</dbReference>